<gene>
    <name evidence="3" type="ORF">G4D64_04515</name>
    <name evidence="2" type="ORF">H1Z61_04550</name>
</gene>
<dbReference type="EMBL" id="JAAIWN010000007">
    <property type="protein sequence ID" value="NEY80800.1"/>
    <property type="molecule type" value="Genomic_DNA"/>
</dbReference>
<accession>A0A6B3VR79</accession>
<organism evidence="3 4">
    <name type="scientific">Bacillus aquiflavi</name>
    <dbReference type="NCBI Taxonomy" id="2672567"/>
    <lineage>
        <taxon>Bacteria</taxon>
        <taxon>Bacillati</taxon>
        <taxon>Bacillota</taxon>
        <taxon>Bacilli</taxon>
        <taxon>Bacillales</taxon>
        <taxon>Bacillaceae</taxon>
        <taxon>Bacillus</taxon>
    </lineage>
</organism>
<feature type="region of interest" description="Disordered" evidence="1">
    <location>
        <begin position="1"/>
        <end position="25"/>
    </location>
</feature>
<evidence type="ECO:0000313" key="5">
    <source>
        <dbReference type="Proteomes" id="UP000570010"/>
    </source>
</evidence>
<comment type="caution">
    <text evidence="3">The sequence shown here is derived from an EMBL/GenBank/DDBJ whole genome shotgun (WGS) entry which is preliminary data.</text>
</comment>
<evidence type="ECO:0000313" key="2">
    <source>
        <dbReference type="EMBL" id="MBA4536432.1"/>
    </source>
</evidence>
<dbReference type="EMBL" id="JACEIO010000007">
    <property type="protein sequence ID" value="MBA4536432.1"/>
    <property type="molecule type" value="Genomic_DNA"/>
</dbReference>
<dbReference type="RefSeq" id="WP_163240563.1">
    <property type="nucleotide sequence ID" value="NZ_JAAIWN010000007.1"/>
</dbReference>
<dbReference type="Proteomes" id="UP000472971">
    <property type="component" value="Unassembled WGS sequence"/>
</dbReference>
<proteinExistence type="predicted"/>
<evidence type="ECO:0000313" key="4">
    <source>
        <dbReference type="Proteomes" id="UP000472971"/>
    </source>
</evidence>
<reference evidence="2 5" key="2">
    <citation type="submission" date="2020-07" db="EMBL/GenBank/DDBJ databases">
        <authorList>
            <person name="Feng H."/>
        </authorList>
    </citation>
    <scope>NUCLEOTIDE SEQUENCE [LARGE SCALE GENOMIC DNA]</scope>
    <source>
        <strain evidence="2">S-12</strain>
        <strain evidence="5">s-12</strain>
    </source>
</reference>
<name>A0A6B3VR79_9BACI</name>
<reference evidence="3 4" key="1">
    <citation type="submission" date="2020-02" db="EMBL/GenBank/DDBJ databases">
        <title>Bacillus aquiflavi sp. nov., isolated from yellow water of strong flavor Chinese baijiu in Yibin region of China.</title>
        <authorList>
            <person name="Xie J."/>
        </authorList>
    </citation>
    <scope>NUCLEOTIDE SEQUENCE [LARGE SCALE GENOMIC DNA]</scope>
    <source>
        <strain evidence="3 4">3H-10</strain>
    </source>
</reference>
<dbReference type="Proteomes" id="UP000570010">
    <property type="component" value="Unassembled WGS sequence"/>
</dbReference>
<dbReference type="AlphaFoldDB" id="A0A6B3VR79"/>
<protein>
    <submittedName>
        <fullName evidence="3">Uncharacterized protein</fullName>
    </submittedName>
</protein>
<keyword evidence="4" id="KW-1185">Reference proteome</keyword>
<sequence length="385" mass="42158">MKKRKPIKGSQFPTLAPTPTPPPLDQNDLAPECIRVDKVYDWVFFANRYENKNFIPDEACRQAVSAALAAGDTVTVECNPSRPEDVICNVTILENGNPGRVLIVWTVSVTVTILINGKPVCTFTVRTQFRDEIMLCVPKGITADNVNCRVTEVICETNGGVLMGPDPFGPMVPVRVTLCKDVQVEFPVKLEVLAKFCFPRPNNIPVPEAPMQCDLNLLEFPPQCPDIFPPNNCECQATALARNADTLATFGTDGTIVTGTSDLRAEICQECALADSTFTYSFTDTEFTDPTPTPTQPDFSFTFDPTTIDRVVCGEGSLTAIGQGTRFFDGTAEQLFYELTIDEADAFQLILRNTSNVVVFDSGLVTEGVLTNFDECDTFADLLGE</sequence>
<evidence type="ECO:0000256" key="1">
    <source>
        <dbReference type="SAM" id="MobiDB-lite"/>
    </source>
</evidence>
<evidence type="ECO:0000313" key="3">
    <source>
        <dbReference type="EMBL" id="NEY80800.1"/>
    </source>
</evidence>